<dbReference type="EMBL" id="QTJU01000001">
    <property type="protein sequence ID" value="RFM29742.1"/>
    <property type="molecule type" value="Genomic_DNA"/>
</dbReference>
<reference evidence="1 2" key="1">
    <citation type="submission" date="2018-08" db="EMBL/GenBank/DDBJ databases">
        <title>Chitinophagaceae sp. K23C18032701, a novel bacterium isolated from forest soil.</title>
        <authorList>
            <person name="Wang C."/>
        </authorList>
    </citation>
    <scope>NUCLEOTIDE SEQUENCE [LARGE SCALE GENOMIC DNA]</scope>
    <source>
        <strain evidence="1 2">K23C18032701</strain>
    </source>
</reference>
<gene>
    <name evidence="1" type="ORF">DXN05_01825</name>
</gene>
<dbReference type="Proteomes" id="UP000261284">
    <property type="component" value="Unassembled WGS sequence"/>
</dbReference>
<proteinExistence type="predicted"/>
<dbReference type="AlphaFoldDB" id="A0A3E1NP89"/>
<keyword evidence="2" id="KW-1185">Reference proteome</keyword>
<sequence length="68" mass="7690">MPGFQPYNNPSTKQFPWHKNNGVIAYTINDGRKVKVLFSKESSGTKVTETFKAEDMHSVECSRVGGRR</sequence>
<evidence type="ECO:0000313" key="2">
    <source>
        <dbReference type="Proteomes" id="UP000261284"/>
    </source>
</evidence>
<dbReference type="RefSeq" id="WP_116845498.1">
    <property type="nucleotide sequence ID" value="NZ_QTJU01000001.1"/>
</dbReference>
<dbReference type="OrthoDB" id="384974at2"/>
<comment type="caution">
    <text evidence="1">The sequence shown here is derived from an EMBL/GenBank/DDBJ whole genome shotgun (WGS) entry which is preliminary data.</text>
</comment>
<evidence type="ECO:0000313" key="1">
    <source>
        <dbReference type="EMBL" id="RFM29742.1"/>
    </source>
</evidence>
<name>A0A3E1NP89_9BACT</name>
<organism evidence="1 2">
    <name type="scientific">Deminuibacter soli</name>
    <dbReference type="NCBI Taxonomy" id="2291815"/>
    <lineage>
        <taxon>Bacteria</taxon>
        <taxon>Pseudomonadati</taxon>
        <taxon>Bacteroidota</taxon>
        <taxon>Chitinophagia</taxon>
        <taxon>Chitinophagales</taxon>
        <taxon>Chitinophagaceae</taxon>
        <taxon>Deminuibacter</taxon>
    </lineage>
</organism>
<protein>
    <submittedName>
        <fullName evidence="1">Uncharacterized protein</fullName>
    </submittedName>
</protein>
<accession>A0A3E1NP89</accession>